<sequence>MAQPKDVTDATFSDEVLKADKPTVVDYWADWCGPCKQLSPILDQLAEEYGDKINFVKVDADANTKVATDQGILGLPTVQIYQNGEVVKQFQGGKPKSVIVKMLQEFV</sequence>
<evidence type="ECO:0000256" key="7">
    <source>
        <dbReference type="PIRNR" id="PIRNR000077"/>
    </source>
</evidence>
<evidence type="ECO:0000256" key="9">
    <source>
        <dbReference type="PIRSR" id="PIRSR000077-4"/>
    </source>
</evidence>
<proteinExistence type="inferred from homology"/>
<evidence type="ECO:0000256" key="1">
    <source>
        <dbReference type="ARBA" id="ARBA00008987"/>
    </source>
</evidence>
<dbReference type="RefSeq" id="WP_013162238.1">
    <property type="nucleotide sequence ID" value="NZ_HG975482.1"/>
</dbReference>
<keyword evidence="2" id="KW-0813">Transport</keyword>
<name>A0A068VSQ5_PROFF</name>
<dbReference type="PANTHER" id="PTHR45663:SF11">
    <property type="entry name" value="GEO12009P1"/>
    <property type="match status" value="1"/>
</dbReference>
<feature type="site" description="Deprotonates C-terminal active site Cys" evidence="8">
    <location>
        <position position="26"/>
    </location>
</feature>
<dbReference type="PIRSF" id="PIRSF000077">
    <property type="entry name" value="Thioredoxin"/>
    <property type="match status" value="1"/>
</dbReference>
<dbReference type="PANTHER" id="PTHR45663">
    <property type="entry name" value="GEO12009P1"/>
    <property type="match status" value="1"/>
</dbReference>
<evidence type="ECO:0000256" key="2">
    <source>
        <dbReference type="ARBA" id="ARBA00022448"/>
    </source>
</evidence>
<dbReference type="NCBIfam" id="TIGR01068">
    <property type="entry name" value="thioredoxin"/>
    <property type="match status" value="1"/>
</dbReference>
<evidence type="ECO:0000256" key="8">
    <source>
        <dbReference type="PIRSR" id="PIRSR000077-1"/>
    </source>
</evidence>
<feature type="site" description="Contributes to redox potential value" evidence="8">
    <location>
        <position position="33"/>
    </location>
</feature>
<dbReference type="SUPFAM" id="SSF52833">
    <property type="entry name" value="Thioredoxin-like"/>
    <property type="match status" value="1"/>
</dbReference>
<dbReference type="FunFam" id="3.40.30.10:FF:000001">
    <property type="entry name" value="Thioredoxin"/>
    <property type="match status" value="1"/>
</dbReference>
<feature type="active site" description="Nucleophile" evidence="8">
    <location>
        <position position="32"/>
    </location>
</feature>
<dbReference type="GeneID" id="61223233"/>
<evidence type="ECO:0000256" key="4">
    <source>
        <dbReference type="ARBA" id="ARBA00023157"/>
    </source>
</evidence>
<feature type="domain" description="Thioredoxin" evidence="10">
    <location>
        <begin position="1"/>
        <end position="107"/>
    </location>
</feature>
<feature type="disulfide bond" description="Redox-active" evidence="9">
    <location>
        <begin position="32"/>
        <end position="35"/>
    </location>
</feature>
<feature type="active site" description="Nucleophile" evidence="8">
    <location>
        <position position="35"/>
    </location>
</feature>
<dbReference type="EMBL" id="LM676389">
    <property type="protein sequence ID" value="CEP26099.1"/>
    <property type="molecule type" value="Genomic_DNA"/>
</dbReference>
<dbReference type="GO" id="GO:0005829">
    <property type="term" value="C:cytosol"/>
    <property type="evidence" value="ECO:0007669"/>
    <property type="project" value="TreeGrafter"/>
</dbReference>
<dbReference type="InterPro" id="IPR005746">
    <property type="entry name" value="Thioredoxin"/>
</dbReference>
<comment type="similarity">
    <text evidence="1 7">Belongs to the thioredoxin family.</text>
</comment>
<evidence type="ECO:0000259" key="10">
    <source>
        <dbReference type="PROSITE" id="PS51352"/>
    </source>
</evidence>
<dbReference type="Pfam" id="PF00085">
    <property type="entry name" value="Thioredoxin"/>
    <property type="match status" value="1"/>
</dbReference>
<feature type="site" description="Contributes to redox potential value" evidence="8">
    <location>
        <position position="34"/>
    </location>
</feature>
<dbReference type="PROSITE" id="PS00194">
    <property type="entry name" value="THIOREDOXIN_1"/>
    <property type="match status" value="1"/>
</dbReference>
<evidence type="ECO:0000256" key="3">
    <source>
        <dbReference type="ARBA" id="ARBA00022982"/>
    </source>
</evidence>
<dbReference type="InterPro" id="IPR017937">
    <property type="entry name" value="Thioredoxin_CS"/>
</dbReference>
<keyword evidence="3" id="KW-0249">Electron transport</keyword>
<dbReference type="CDD" id="cd02947">
    <property type="entry name" value="TRX_family"/>
    <property type="match status" value="1"/>
</dbReference>
<evidence type="ECO:0000313" key="11">
    <source>
        <dbReference type="EMBL" id="CEP26099.1"/>
    </source>
</evidence>
<evidence type="ECO:0000256" key="6">
    <source>
        <dbReference type="NCBIfam" id="TIGR01068"/>
    </source>
</evidence>
<dbReference type="GO" id="GO:0015035">
    <property type="term" value="F:protein-disulfide reductase activity"/>
    <property type="evidence" value="ECO:0007669"/>
    <property type="project" value="UniProtKB-UniRule"/>
</dbReference>
<dbReference type="InterPro" id="IPR013766">
    <property type="entry name" value="Thioredoxin_domain"/>
</dbReference>
<dbReference type="GO" id="GO:0045454">
    <property type="term" value="P:cell redox homeostasis"/>
    <property type="evidence" value="ECO:0007669"/>
    <property type="project" value="TreeGrafter"/>
</dbReference>
<dbReference type="PROSITE" id="PS51352">
    <property type="entry name" value="THIOREDOXIN_2"/>
    <property type="match status" value="1"/>
</dbReference>
<dbReference type="PRINTS" id="PR00421">
    <property type="entry name" value="THIOREDOXIN"/>
</dbReference>
<dbReference type="SMR" id="A0A068VSQ5"/>
<evidence type="ECO:0000256" key="5">
    <source>
        <dbReference type="ARBA" id="ARBA00023284"/>
    </source>
</evidence>
<gene>
    <name evidence="11" type="primary">trxA1</name>
    <name evidence="11" type="ORF">PFCIRM138_04165</name>
</gene>
<keyword evidence="5 9" id="KW-0676">Redox-active center</keyword>
<dbReference type="InterPro" id="IPR036249">
    <property type="entry name" value="Thioredoxin-like_sf"/>
</dbReference>
<organism evidence="11">
    <name type="scientific">Propionibacterium freudenreichii subsp. freudenreichii</name>
    <dbReference type="NCBI Taxonomy" id="66712"/>
    <lineage>
        <taxon>Bacteria</taxon>
        <taxon>Bacillati</taxon>
        <taxon>Actinomycetota</taxon>
        <taxon>Actinomycetes</taxon>
        <taxon>Propionibacteriales</taxon>
        <taxon>Propionibacteriaceae</taxon>
        <taxon>Propionibacterium</taxon>
    </lineage>
</organism>
<dbReference type="Gene3D" id="3.40.30.10">
    <property type="entry name" value="Glutaredoxin"/>
    <property type="match status" value="1"/>
</dbReference>
<accession>A0A068VSQ5</accession>
<protein>
    <recommendedName>
        <fullName evidence="6 7">Thioredoxin</fullName>
    </recommendedName>
</protein>
<keyword evidence="4 9" id="KW-1015">Disulfide bond</keyword>
<dbReference type="AlphaFoldDB" id="A0A068VSQ5"/>
<reference evidence="11" key="1">
    <citation type="submission" date="2014-08" db="EMBL/GenBank/DDBJ databases">
        <authorList>
            <person name="Falentin Helene"/>
        </authorList>
    </citation>
    <scope>NUCLEOTIDE SEQUENCE</scope>
</reference>